<feature type="compositionally biased region" description="Polar residues" evidence="2">
    <location>
        <begin position="397"/>
        <end position="416"/>
    </location>
</feature>
<evidence type="ECO:0000313" key="3">
    <source>
        <dbReference type="EMBL" id="KAG2212599.1"/>
    </source>
</evidence>
<comment type="caution">
    <text evidence="3">The sequence shown here is derived from an EMBL/GenBank/DDBJ whole genome shotgun (WGS) entry which is preliminary data.</text>
</comment>
<keyword evidence="1" id="KW-0175">Coiled coil</keyword>
<dbReference type="Proteomes" id="UP000603453">
    <property type="component" value="Unassembled WGS sequence"/>
</dbReference>
<feature type="coiled-coil region" evidence="1">
    <location>
        <begin position="147"/>
        <end position="174"/>
    </location>
</feature>
<feature type="compositionally biased region" description="Low complexity" evidence="2">
    <location>
        <begin position="368"/>
        <end position="378"/>
    </location>
</feature>
<protein>
    <submittedName>
        <fullName evidence="3">Uncharacterized protein</fullName>
    </submittedName>
</protein>
<sequence length="416" mass="48138">MLMEDTLQEEQRLSPVNIDKAEYIISLASKKNGAFKPMMQLLREVEEQLLLRQKKNRLFYQVVKVVDERYKRQVQGNNQQIESILAEMQHIQQDMDHLTSCRANLKQELEGHEDQLNEIRDYAEQRRNKKSKREKQYHQLYNIPIVATQFKKKYVRARDKNSDAEERVSEVRATVDSCQRAMGELSKSLGECQKRREELTLQQGELSTQKQKIEDLLFNLHEGCKFWMGFDQYQSDTAAKATNTFIETIQKHAKSHNTFHKIMDPNNDFVKILKMALFEYGQAESYAQSRWDGLQVEYDCAKCRTSHVGWPTPDKVRTADLLCDACYKEARTSMIWEKKMKMGMDRSQQLLSLPGGSTLSFSSTATAASSSSSTSMSSKPGFKKVMQIFKGGKRRSSSNNSYDSPEQQRNSQLLRA</sequence>
<proteinExistence type="predicted"/>
<reference evidence="3" key="1">
    <citation type="submission" date="2020-12" db="EMBL/GenBank/DDBJ databases">
        <title>Metabolic potential, ecology and presence of endohyphal bacteria is reflected in genomic diversity of Mucoromycotina.</title>
        <authorList>
            <person name="Muszewska A."/>
            <person name="Okrasinska A."/>
            <person name="Steczkiewicz K."/>
            <person name="Drgas O."/>
            <person name="Orlowska M."/>
            <person name="Perlinska-Lenart U."/>
            <person name="Aleksandrzak-Piekarczyk T."/>
            <person name="Szatraj K."/>
            <person name="Zielenkiewicz U."/>
            <person name="Pilsyk S."/>
            <person name="Malc E."/>
            <person name="Mieczkowski P."/>
            <person name="Kruszewska J.S."/>
            <person name="Biernat P."/>
            <person name="Pawlowska J."/>
        </authorList>
    </citation>
    <scope>NUCLEOTIDE SEQUENCE</scope>
    <source>
        <strain evidence="3">WA0000017839</strain>
    </source>
</reference>
<dbReference type="OrthoDB" id="2351770at2759"/>
<feature type="coiled-coil region" evidence="1">
    <location>
        <begin position="95"/>
        <end position="122"/>
    </location>
</feature>
<evidence type="ECO:0000256" key="1">
    <source>
        <dbReference type="SAM" id="Coils"/>
    </source>
</evidence>
<evidence type="ECO:0000256" key="2">
    <source>
        <dbReference type="SAM" id="MobiDB-lite"/>
    </source>
</evidence>
<evidence type="ECO:0000313" key="4">
    <source>
        <dbReference type="Proteomes" id="UP000603453"/>
    </source>
</evidence>
<name>A0A8H7RKG4_9FUNG</name>
<keyword evidence="4" id="KW-1185">Reference proteome</keyword>
<dbReference type="AlphaFoldDB" id="A0A8H7RKG4"/>
<accession>A0A8H7RKG4</accession>
<feature type="region of interest" description="Disordered" evidence="2">
    <location>
        <begin position="368"/>
        <end position="416"/>
    </location>
</feature>
<gene>
    <name evidence="3" type="ORF">INT47_000575</name>
</gene>
<organism evidence="3 4">
    <name type="scientific">Mucor saturninus</name>
    <dbReference type="NCBI Taxonomy" id="64648"/>
    <lineage>
        <taxon>Eukaryota</taxon>
        <taxon>Fungi</taxon>
        <taxon>Fungi incertae sedis</taxon>
        <taxon>Mucoromycota</taxon>
        <taxon>Mucoromycotina</taxon>
        <taxon>Mucoromycetes</taxon>
        <taxon>Mucorales</taxon>
        <taxon>Mucorineae</taxon>
        <taxon>Mucoraceae</taxon>
        <taxon>Mucor</taxon>
    </lineage>
</organism>
<dbReference type="EMBL" id="JAEPRD010000005">
    <property type="protein sequence ID" value="KAG2212599.1"/>
    <property type="molecule type" value="Genomic_DNA"/>
</dbReference>